<dbReference type="PROSITE" id="PS50908">
    <property type="entry name" value="RWD"/>
    <property type="match status" value="1"/>
</dbReference>
<dbReference type="InterPro" id="IPR002464">
    <property type="entry name" value="DNA/RNA_helicase_DEAH_CS"/>
</dbReference>
<keyword evidence="1" id="KW-0547">Nucleotide-binding</keyword>
<dbReference type="GO" id="GO:0004386">
    <property type="term" value="F:helicase activity"/>
    <property type="evidence" value="ECO:0007669"/>
    <property type="project" value="UniProtKB-KW"/>
</dbReference>
<dbReference type="CDD" id="cd23827">
    <property type="entry name" value="RWD_YLR419W-like"/>
    <property type="match status" value="1"/>
</dbReference>
<dbReference type="SUPFAM" id="SSF52540">
    <property type="entry name" value="P-loop containing nucleoside triphosphate hydrolases"/>
    <property type="match status" value="1"/>
</dbReference>
<dbReference type="InterPro" id="IPR007502">
    <property type="entry name" value="Helicase-assoc_dom"/>
</dbReference>
<dbReference type="SMART" id="SM00487">
    <property type="entry name" value="DEXDc"/>
    <property type="match status" value="1"/>
</dbReference>
<dbReference type="Pfam" id="PF26026">
    <property type="entry name" value="RNA_hel_CTD"/>
    <property type="match status" value="1"/>
</dbReference>
<dbReference type="PROSITE" id="PS51194">
    <property type="entry name" value="HELICASE_CTER"/>
    <property type="match status" value="1"/>
</dbReference>
<evidence type="ECO:0000313" key="11">
    <source>
        <dbReference type="Proteomes" id="UP000243723"/>
    </source>
</evidence>
<dbReference type="STRING" id="40998.A0A2P7Z4I4"/>
<dbReference type="Pfam" id="PF07717">
    <property type="entry name" value="OB_NTP_bind"/>
    <property type="match status" value="1"/>
</dbReference>
<feature type="domain" description="RWD" evidence="7">
    <location>
        <begin position="434"/>
        <end position="533"/>
    </location>
</feature>
<dbReference type="GO" id="GO:1990904">
    <property type="term" value="C:ribonucleoprotein complex"/>
    <property type="evidence" value="ECO:0007669"/>
    <property type="project" value="UniProtKB-ARBA"/>
</dbReference>
<dbReference type="CDD" id="cd18791">
    <property type="entry name" value="SF2_C_RHA"/>
    <property type="match status" value="1"/>
</dbReference>
<dbReference type="InterPro" id="IPR011709">
    <property type="entry name" value="DEAD-box_helicase_OB_fold"/>
</dbReference>
<comment type="caution">
    <text evidence="10">The sequence shown here is derived from an EMBL/GenBank/DDBJ whole genome shotgun (WGS) entry which is preliminary data.</text>
</comment>
<feature type="domain" description="Helicase C-terminal" evidence="9">
    <location>
        <begin position="854"/>
        <end position="1023"/>
    </location>
</feature>
<dbReference type="GO" id="GO:0005524">
    <property type="term" value="F:ATP binding"/>
    <property type="evidence" value="ECO:0007669"/>
    <property type="project" value="UniProtKB-KW"/>
</dbReference>
<dbReference type="GO" id="GO:0003723">
    <property type="term" value="F:RNA binding"/>
    <property type="evidence" value="ECO:0007669"/>
    <property type="project" value="TreeGrafter"/>
</dbReference>
<dbReference type="Gene3D" id="3.30.160.20">
    <property type="match status" value="1"/>
</dbReference>
<dbReference type="PROSITE" id="PS00690">
    <property type="entry name" value="DEAH_ATP_HELICASE"/>
    <property type="match status" value="1"/>
</dbReference>
<dbReference type="Pfam" id="PF24385">
    <property type="entry name" value="DSRM_DHX29"/>
    <property type="match status" value="1"/>
</dbReference>
<dbReference type="Proteomes" id="UP000243723">
    <property type="component" value="Unassembled WGS sequence"/>
</dbReference>
<dbReference type="SUPFAM" id="SSF54768">
    <property type="entry name" value="dsRNA-binding domain-like"/>
    <property type="match status" value="1"/>
</dbReference>
<feature type="compositionally biased region" description="Low complexity" evidence="5">
    <location>
        <begin position="44"/>
        <end position="64"/>
    </location>
</feature>
<dbReference type="SMART" id="SM00490">
    <property type="entry name" value="HELICc"/>
    <property type="match status" value="1"/>
</dbReference>
<dbReference type="InterPro" id="IPR015940">
    <property type="entry name" value="UBA"/>
</dbReference>
<dbReference type="SUPFAM" id="SSF54495">
    <property type="entry name" value="UBC-like"/>
    <property type="match status" value="1"/>
</dbReference>
<evidence type="ECO:0000256" key="1">
    <source>
        <dbReference type="ARBA" id="ARBA00022741"/>
    </source>
</evidence>
<keyword evidence="3" id="KW-0347">Helicase</keyword>
<protein>
    <recommendedName>
        <fullName evidence="12">ATP-dependent RNA helicase ucp12</fullName>
    </recommendedName>
</protein>
<evidence type="ECO:0008006" key="12">
    <source>
        <dbReference type="Google" id="ProtNLM"/>
    </source>
</evidence>
<dbReference type="InterPro" id="IPR056328">
    <property type="entry name" value="DSRM_DHX29"/>
</dbReference>
<evidence type="ECO:0000256" key="3">
    <source>
        <dbReference type="ARBA" id="ARBA00022806"/>
    </source>
</evidence>
<evidence type="ECO:0000259" key="7">
    <source>
        <dbReference type="PROSITE" id="PS50908"/>
    </source>
</evidence>
<evidence type="ECO:0000259" key="6">
    <source>
        <dbReference type="PROSITE" id="PS50030"/>
    </source>
</evidence>
<name>A0A2P7Z4I4_9PEZI</name>
<dbReference type="Pfam" id="PF00270">
    <property type="entry name" value="DEAD"/>
    <property type="match status" value="1"/>
</dbReference>
<dbReference type="Gene3D" id="1.20.120.1080">
    <property type="match status" value="1"/>
</dbReference>
<keyword evidence="11" id="KW-1185">Reference proteome</keyword>
<evidence type="ECO:0000259" key="8">
    <source>
        <dbReference type="PROSITE" id="PS51192"/>
    </source>
</evidence>
<dbReference type="GO" id="GO:0016787">
    <property type="term" value="F:hydrolase activity"/>
    <property type="evidence" value="ECO:0007669"/>
    <property type="project" value="UniProtKB-KW"/>
</dbReference>
<dbReference type="PANTHER" id="PTHR18934:SF267">
    <property type="entry name" value="ATP-DEPENDENT RNA HELICASE YLR419W-RELATED"/>
    <property type="match status" value="1"/>
</dbReference>
<evidence type="ECO:0000256" key="2">
    <source>
        <dbReference type="ARBA" id="ARBA00022801"/>
    </source>
</evidence>
<reference evidence="10 11" key="1">
    <citation type="submission" date="2017-05" db="EMBL/GenBank/DDBJ databases">
        <title>Draft genome sequence of Elsinoe australis.</title>
        <authorList>
            <person name="Cheng Q."/>
        </authorList>
    </citation>
    <scope>NUCLEOTIDE SEQUENCE [LARGE SCALE GENOMIC DNA]</scope>
    <source>
        <strain evidence="10 11">NL1</strain>
    </source>
</reference>
<dbReference type="InterPro" id="IPR009060">
    <property type="entry name" value="UBA-like_sf"/>
</dbReference>
<dbReference type="Pfam" id="PF00271">
    <property type="entry name" value="Helicase_C"/>
    <property type="match status" value="1"/>
</dbReference>
<dbReference type="OrthoDB" id="5600252at2759"/>
<proteinExistence type="predicted"/>
<dbReference type="CDD" id="cd00048">
    <property type="entry name" value="DSRM_SF"/>
    <property type="match status" value="1"/>
</dbReference>
<dbReference type="PROSITE" id="PS50030">
    <property type="entry name" value="UBA"/>
    <property type="match status" value="1"/>
</dbReference>
<dbReference type="InterPro" id="IPR016135">
    <property type="entry name" value="UBQ-conjugating_enzyme/RWD"/>
</dbReference>
<dbReference type="InterPro" id="IPR006575">
    <property type="entry name" value="RWD_dom"/>
</dbReference>
<dbReference type="CDD" id="cd17917">
    <property type="entry name" value="DEXHc_RHA-like"/>
    <property type="match status" value="1"/>
</dbReference>
<keyword evidence="2" id="KW-0378">Hydrolase</keyword>
<feature type="domain" description="UBA" evidence="6">
    <location>
        <begin position="302"/>
        <end position="343"/>
    </location>
</feature>
<dbReference type="EMBL" id="NHZQ01000331">
    <property type="protein sequence ID" value="PSK43125.1"/>
    <property type="molecule type" value="Genomic_DNA"/>
</dbReference>
<dbReference type="Gene3D" id="3.10.110.10">
    <property type="entry name" value="Ubiquitin Conjugating Enzyme"/>
    <property type="match status" value="1"/>
</dbReference>
<dbReference type="FunFam" id="3.40.50.300:FF:000868">
    <property type="entry name" value="DEAD/DEAH box helicase, putative"/>
    <property type="match status" value="1"/>
</dbReference>
<sequence>MPNKPHPPRNKPGKSSASASGINGEDTSFIVFGDGKSSKKKTTKPTSSPAVAEPSSSSKTSSSSKSKKGTTDTPTEPNPSAPKKPDTRTLIGGASWTGKLPLNLLNEHCQRAKWEKPEYTMSRSSAAPGFYSHVILRNKNVKTGEVTTLPPIQLPRERQEIGVRETAVEARHFAAAWALFRISSGKNLSMALPPQYRDLWRGEFAEIKKGEVERGSGWAYESDPFAARVRHEEERRTKEKERAEREERREKERKDREERSGVGGGKGWGRAPKVDMGKRMRREVEALVRSGTVWNSHGVRMEKEQKDQAVQELASAGFRRAHVQEAVEECKDKEETLEWLMIHVPEDDLPKWCLPENYTAGVSLASGDMVRENKVKRLAAAGYAAELCSEVLATSGEDEAVAAESLQKQLLDSTDSETDANHVETNNDAEFWKDELAVLESIYGDRFERTGKDICRVKLEIDGNSHGPVALFARRPRSGYPHSTPIISVEATLPAYIRLSIIKRSIQDGLADLLGEQMIFSLVDWLEQNIPSIIENPGSLKSISRAVGLPSEAESRSKRQAPRGPRHQIPVRPSPQAGAQLFSEWQARQSTAQQKKMIEGRQKLPAWNLRDEVVRAVNASQVTIISGETGSGKSTQSVQFILDDMIQRKLGAVANIVCTQPRRISALGLADRVADERCSPVGHEVGYSIRGESRQKPGLTKITFVTTGVLLRRLQTTGGDPKGVVAALDGISHVVIDEVHERSLDTDFLMSLLRDVLKSRKDLKLILMSATLDADLFEKYFSSSASVSKVEIEGRTHPVTDVYLEQILDMTGFVSQARNSRDDEDEPTDASIGAALRAVGTRINYDLIAMTVDYIDQDLNRRGDTDSGAILIFLPGVAEIDRTLTAIRRLSAKFHALPLHASLQPSEQRKVFPRAGSGKRKVIAATNVAETSITIEDVVAVIDTGKVKETSFDPIAGMVRLAEVWASKAACKQRRGRAGRVTAGTCYKLFTRNLETTKMAERPEPEIKRVPLEQLCLSVKAMGLEDVQGFLGKAITPPETLAIQTALTILDRMGILDSGTLTALGRHLALIPADLRCGKLLVVGATFSCLESCLTIASILSVKSPFVSPQDKRQEANTARAAFHDSSGDLICDLRAYQQWAARRADGEPMGMLRAWCGQNFLSPQTLQDIANNRTQYLSTLKDIQFVPFDYSVGTTSYKQCNKHENNMALLRALVAASFTPQIARIEFPDAKYIASVSGSVAMDPEARTIKFFTKTTDMDRPTNERVFIHPSSTLFSAQTFPTNTAFMSYFTKMATSKIFVRDLTPCNAYSLLLFCGSLTLAAQNSGGLLVDQWIRIRGWARIGVLVSRLRAMLDDLLEKKLDDPGVEIGGHQVVNVVRKLIELDGMDN</sequence>
<keyword evidence="4" id="KW-0067">ATP-binding</keyword>
<dbReference type="InterPro" id="IPR001650">
    <property type="entry name" value="Helicase_C-like"/>
</dbReference>
<dbReference type="FunFam" id="3.40.50.300:FF:001214">
    <property type="entry name" value="DExH-box ATP-dependent RNA helicase"/>
    <property type="match status" value="1"/>
</dbReference>
<evidence type="ECO:0000259" key="9">
    <source>
        <dbReference type="PROSITE" id="PS51194"/>
    </source>
</evidence>
<feature type="region of interest" description="Disordered" evidence="5">
    <location>
        <begin position="545"/>
        <end position="574"/>
    </location>
</feature>
<dbReference type="SUPFAM" id="SSF46934">
    <property type="entry name" value="UBA-like"/>
    <property type="match status" value="1"/>
</dbReference>
<accession>A0A2P7Z4I4</accession>
<dbReference type="InterPro" id="IPR011545">
    <property type="entry name" value="DEAD/DEAH_box_helicase_dom"/>
</dbReference>
<feature type="region of interest" description="Disordered" evidence="5">
    <location>
        <begin position="1"/>
        <end position="93"/>
    </location>
</feature>
<feature type="compositionally biased region" description="Basic and acidic residues" evidence="5">
    <location>
        <begin position="229"/>
        <end position="260"/>
    </location>
</feature>
<evidence type="ECO:0000256" key="4">
    <source>
        <dbReference type="ARBA" id="ARBA00022840"/>
    </source>
</evidence>
<dbReference type="InterPro" id="IPR059023">
    <property type="entry name" value="RNA_hel_CTD"/>
</dbReference>
<feature type="compositionally biased region" description="Basic residues" evidence="5">
    <location>
        <begin position="1"/>
        <end position="12"/>
    </location>
</feature>
<dbReference type="SMART" id="SM00847">
    <property type="entry name" value="HA2"/>
    <property type="match status" value="1"/>
</dbReference>
<dbReference type="PANTHER" id="PTHR18934">
    <property type="entry name" value="ATP-DEPENDENT RNA HELICASE"/>
    <property type="match status" value="1"/>
</dbReference>
<feature type="region of interest" description="Disordered" evidence="5">
    <location>
        <begin position="229"/>
        <end position="273"/>
    </location>
</feature>
<dbReference type="InterPro" id="IPR027417">
    <property type="entry name" value="P-loop_NTPase"/>
</dbReference>
<evidence type="ECO:0000313" key="10">
    <source>
        <dbReference type="EMBL" id="PSK43125.1"/>
    </source>
</evidence>
<dbReference type="Gene3D" id="3.40.50.300">
    <property type="entry name" value="P-loop containing nucleotide triphosphate hydrolases"/>
    <property type="match status" value="2"/>
</dbReference>
<dbReference type="PROSITE" id="PS51192">
    <property type="entry name" value="HELICASE_ATP_BIND_1"/>
    <property type="match status" value="1"/>
</dbReference>
<feature type="domain" description="Helicase ATP-binding" evidence="8">
    <location>
        <begin position="614"/>
        <end position="790"/>
    </location>
</feature>
<dbReference type="Pfam" id="PF05773">
    <property type="entry name" value="RWD"/>
    <property type="match status" value="1"/>
</dbReference>
<dbReference type="Pfam" id="PF21010">
    <property type="entry name" value="HA2_C"/>
    <property type="match status" value="1"/>
</dbReference>
<organism evidence="10 11">
    <name type="scientific">Elsinoe australis</name>
    <dbReference type="NCBI Taxonomy" id="40998"/>
    <lineage>
        <taxon>Eukaryota</taxon>
        <taxon>Fungi</taxon>
        <taxon>Dikarya</taxon>
        <taxon>Ascomycota</taxon>
        <taxon>Pezizomycotina</taxon>
        <taxon>Dothideomycetes</taxon>
        <taxon>Dothideomycetidae</taxon>
        <taxon>Myriangiales</taxon>
        <taxon>Elsinoaceae</taxon>
        <taxon>Elsinoe</taxon>
    </lineage>
</organism>
<gene>
    <name evidence="10" type="ORF">B9Z65_7079</name>
</gene>
<evidence type="ECO:0000256" key="5">
    <source>
        <dbReference type="SAM" id="MobiDB-lite"/>
    </source>
</evidence>
<dbReference type="InterPro" id="IPR014001">
    <property type="entry name" value="Helicase_ATP-bd"/>
</dbReference>